<dbReference type="EMBL" id="LT607411">
    <property type="protein sequence ID" value="SCF01604.1"/>
    <property type="molecule type" value="Genomic_DNA"/>
</dbReference>
<name>A0A1C4WZN3_MICVI</name>
<evidence type="ECO:0000256" key="1">
    <source>
        <dbReference type="ARBA" id="ARBA00004651"/>
    </source>
</evidence>
<dbReference type="InterPro" id="IPR052017">
    <property type="entry name" value="TSUP"/>
</dbReference>
<reference evidence="10" key="1">
    <citation type="submission" date="2016-06" db="EMBL/GenBank/DDBJ databases">
        <authorList>
            <person name="Varghese N."/>
            <person name="Submissions Spin"/>
        </authorList>
    </citation>
    <scope>NUCLEOTIDE SEQUENCE [LARGE SCALE GENOMIC DNA]</scope>
    <source>
        <strain evidence="10">DSM 43909</strain>
    </source>
</reference>
<evidence type="ECO:0000313" key="10">
    <source>
        <dbReference type="Proteomes" id="UP000198242"/>
    </source>
</evidence>
<feature type="transmembrane region" description="Helical" evidence="8">
    <location>
        <begin position="128"/>
        <end position="153"/>
    </location>
</feature>
<evidence type="ECO:0000256" key="5">
    <source>
        <dbReference type="ARBA" id="ARBA00022692"/>
    </source>
</evidence>
<dbReference type="InterPro" id="IPR002781">
    <property type="entry name" value="TM_pro_TauE-like"/>
</dbReference>
<protein>
    <recommendedName>
        <fullName evidence="8">Probable membrane transporter protein</fullName>
    </recommendedName>
</protein>
<keyword evidence="6 8" id="KW-1133">Transmembrane helix</keyword>
<dbReference type="PANTHER" id="PTHR30269">
    <property type="entry name" value="TRANSMEMBRANE PROTEIN YFCA"/>
    <property type="match status" value="1"/>
</dbReference>
<dbReference type="PANTHER" id="PTHR30269:SF37">
    <property type="entry name" value="MEMBRANE TRANSPORTER PROTEIN"/>
    <property type="match status" value="1"/>
</dbReference>
<evidence type="ECO:0000256" key="6">
    <source>
        <dbReference type="ARBA" id="ARBA00022989"/>
    </source>
</evidence>
<comment type="similarity">
    <text evidence="2 8">Belongs to the 4-toluene sulfonate uptake permease (TSUP) (TC 2.A.102) family.</text>
</comment>
<keyword evidence="10" id="KW-1185">Reference proteome</keyword>
<gene>
    <name evidence="9" type="ORF">GA0074695_2883</name>
</gene>
<dbReference type="Proteomes" id="UP000198242">
    <property type="component" value="Chromosome I"/>
</dbReference>
<keyword evidence="4 8" id="KW-1003">Cell membrane</keyword>
<dbReference type="Pfam" id="PF01925">
    <property type="entry name" value="TauE"/>
    <property type="match status" value="1"/>
</dbReference>
<dbReference type="AlphaFoldDB" id="A0A1C4WZN3"/>
<organism evidence="9 10">
    <name type="scientific">Micromonospora viridifaciens</name>
    <dbReference type="NCBI Taxonomy" id="1881"/>
    <lineage>
        <taxon>Bacteria</taxon>
        <taxon>Bacillati</taxon>
        <taxon>Actinomycetota</taxon>
        <taxon>Actinomycetes</taxon>
        <taxon>Micromonosporales</taxon>
        <taxon>Micromonosporaceae</taxon>
        <taxon>Micromonospora</taxon>
    </lineage>
</organism>
<evidence type="ECO:0000256" key="7">
    <source>
        <dbReference type="ARBA" id="ARBA00023136"/>
    </source>
</evidence>
<evidence type="ECO:0000313" key="9">
    <source>
        <dbReference type="EMBL" id="SCF01604.1"/>
    </source>
</evidence>
<feature type="transmembrane region" description="Helical" evidence="8">
    <location>
        <begin position="99"/>
        <end position="116"/>
    </location>
</feature>
<accession>A0A1C4WZN3</accession>
<feature type="transmembrane region" description="Helical" evidence="8">
    <location>
        <begin position="193"/>
        <end position="211"/>
    </location>
</feature>
<feature type="transmembrane region" description="Helical" evidence="8">
    <location>
        <begin position="165"/>
        <end position="187"/>
    </location>
</feature>
<keyword evidence="7 8" id="KW-0472">Membrane</keyword>
<keyword evidence="5 8" id="KW-0812">Transmembrane</keyword>
<proteinExistence type="inferred from homology"/>
<evidence type="ECO:0000256" key="8">
    <source>
        <dbReference type="RuleBase" id="RU363041"/>
    </source>
</evidence>
<evidence type="ECO:0000256" key="3">
    <source>
        <dbReference type="ARBA" id="ARBA00022448"/>
    </source>
</evidence>
<evidence type="ECO:0000256" key="4">
    <source>
        <dbReference type="ARBA" id="ARBA00022475"/>
    </source>
</evidence>
<feature type="transmembrane region" description="Helical" evidence="8">
    <location>
        <begin position="75"/>
        <end position="94"/>
    </location>
</feature>
<comment type="subcellular location">
    <subcellularLocation>
        <location evidence="1 8">Cell membrane</location>
        <topology evidence="1 8">Multi-pass membrane protein</topology>
    </subcellularLocation>
</comment>
<dbReference type="GO" id="GO:0005886">
    <property type="term" value="C:plasma membrane"/>
    <property type="evidence" value="ECO:0007669"/>
    <property type="project" value="UniProtKB-SubCell"/>
</dbReference>
<feature type="transmembrane region" description="Helical" evidence="8">
    <location>
        <begin position="45"/>
        <end position="63"/>
    </location>
</feature>
<sequence length="243" mass="24628">MADLGGWPFVGLLGVIFLGAIIQGTTGFGLGLFAAPVMVVVEPGLLPAALILVSIPLPLLMALREPVAARSAGLGWAFIGRITGTAVGVAAVAWFSPRVLALVVAGAVLLAVGLSVTSWRPSVTPRSLLVAGFLSGAAGTATAVGGPPMALLFQRSTGAEVRSTLGWFFFFGTSLSLVGLLLAGQVTTMHVRAAAWMALPMVAGFAVSGRLRSIIDNGRTRLALLSLATISALALLGRSVAGT</sequence>
<feature type="transmembrane region" description="Helical" evidence="8">
    <location>
        <begin position="6"/>
        <end position="33"/>
    </location>
</feature>
<keyword evidence="3" id="KW-0813">Transport</keyword>
<feature type="transmembrane region" description="Helical" evidence="8">
    <location>
        <begin position="223"/>
        <end position="241"/>
    </location>
</feature>
<evidence type="ECO:0000256" key="2">
    <source>
        <dbReference type="ARBA" id="ARBA00009142"/>
    </source>
</evidence>